<dbReference type="Proteomes" id="UP001239111">
    <property type="component" value="Chromosome 1"/>
</dbReference>
<organism evidence="1 2">
    <name type="scientific">Eretmocerus hayati</name>
    <dbReference type="NCBI Taxonomy" id="131215"/>
    <lineage>
        <taxon>Eukaryota</taxon>
        <taxon>Metazoa</taxon>
        <taxon>Ecdysozoa</taxon>
        <taxon>Arthropoda</taxon>
        <taxon>Hexapoda</taxon>
        <taxon>Insecta</taxon>
        <taxon>Pterygota</taxon>
        <taxon>Neoptera</taxon>
        <taxon>Endopterygota</taxon>
        <taxon>Hymenoptera</taxon>
        <taxon>Apocrita</taxon>
        <taxon>Proctotrupomorpha</taxon>
        <taxon>Chalcidoidea</taxon>
        <taxon>Aphelinidae</taxon>
        <taxon>Aphelininae</taxon>
        <taxon>Eretmocerus</taxon>
    </lineage>
</organism>
<evidence type="ECO:0000313" key="1">
    <source>
        <dbReference type="EMBL" id="KAJ8683128.1"/>
    </source>
</evidence>
<keyword evidence="2" id="KW-1185">Reference proteome</keyword>
<dbReference type="EMBL" id="CM056741">
    <property type="protein sequence ID" value="KAJ8683128.1"/>
    <property type="molecule type" value="Genomic_DNA"/>
</dbReference>
<evidence type="ECO:0000313" key="2">
    <source>
        <dbReference type="Proteomes" id="UP001239111"/>
    </source>
</evidence>
<comment type="caution">
    <text evidence="1">The sequence shown here is derived from an EMBL/GenBank/DDBJ whole genome shotgun (WGS) entry which is preliminary data.</text>
</comment>
<gene>
    <name evidence="1" type="ORF">QAD02_018920</name>
</gene>
<accession>A0ACC2PJB2</accession>
<protein>
    <submittedName>
        <fullName evidence="1">Uncharacterized protein</fullName>
    </submittedName>
</protein>
<reference evidence="1" key="1">
    <citation type="submission" date="2023-04" db="EMBL/GenBank/DDBJ databases">
        <title>A chromosome-level genome assembly of the parasitoid wasp Eretmocerus hayati.</title>
        <authorList>
            <person name="Zhong Y."/>
            <person name="Liu S."/>
            <person name="Liu Y."/>
        </authorList>
    </citation>
    <scope>NUCLEOTIDE SEQUENCE</scope>
    <source>
        <strain evidence="1">ZJU_SS_LIU_2023</strain>
    </source>
</reference>
<proteinExistence type="predicted"/>
<sequence>MHYHPADPEREDTEINVDHPLLKTFLAGSFSGTFSTILFQPLDLIKTRLQNRNNNNAGKQKHGMVSTTLAIIQKENIFALWRGVTPSMTRVVPGVGLYFSTLHWLKTTLELDNSITPIQAILLGVTARSITGAILIPVTVVKTRYESGMYKYNSIIEALSLIHKSEGLKGLASGLVPTLLRDAPYSGLYLMFYTQLKKISITEFPNQSETITHHFTCGVIAGVLASLVTQPADVIKTKMQLYPQEFNSLKSASYYIYSKYGFQGYFKGIVPRMLRRTLMTAMAWTLYEHITRTIGLT</sequence>
<name>A0ACC2PJB2_9HYME</name>